<gene>
    <name evidence="1" type="ORF">RND15_48830</name>
</gene>
<dbReference type="Proteomes" id="UP001180754">
    <property type="component" value="Unassembled WGS sequence"/>
</dbReference>
<sequence>MREYLYILTMQSHDGRQATWSGVITPGPTATRERIFLDLRATIAQAQPTQEQREAVAAAPTLFFSLEPNAL</sequence>
<evidence type="ECO:0000313" key="1">
    <source>
        <dbReference type="EMBL" id="MDT0550486.1"/>
    </source>
</evidence>
<accession>A0ABU2XX62</accession>
<name>A0ABU2XX62_9ACTN</name>
<keyword evidence="2" id="KW-1185">Reference proteome</keyword>
<proteinExistence type="predicted"/>
<protein>
    <submittedName>
        <fullName evidence="1">Uncharacterized protein</fullName>
    </submittedName>
</protein>
<comment type="caution">
    <text evidence="1">The sequence shown here is derived from an EMBL/GenBank/DDBJ whole genome shotgun (WGS) entry which is preliminary data.</text>
</comment>
<dbReference type="RefSeq" id="WP_311731025.1">
    <property type="nucleotide sequence ID" value="NZ_JAVRFD010000180.1"/>
</dbReference>
<reference evidence="1" key="1">
    <citation type="submission" date="2024-05" db="EMBL/GenBank/DDBJ databases">
        <title>30 novel species of actinomycetes from the DSMZ collection.</title>
        <authorList>
            <person name="Nouioui I."/>
        </authorList>
    </citation>
    <scope>NUCLEOTIDE SEQUENCE</scope>
    <source>
        <strain evidence="1">DSM 41529</strain>
    </source>
</reference>
<evidence type="ECO:0000313" key="2">
    <source>
        <dbReference type="Proteomes" id="UP001180754"/>
    </source>
</evidence>
<organism evidence="1 2">
    <name type="scientific">Streptomyces lonegramiae</name>
    <dbReference type="NCBI Taxonomy" id="3075524"/>
    <lineage>
        <taxon>Bacteria</taxon>
        <taxon>Bacillati</taxon>
        <taxon>Actinomycetota</taxon>
        <taxon>Actinomycetes</taxon>
        <taxon>Kitasatosporales</taxon>
        <taxon>Streptomycetaceae</taxon>
        <taxon>Streptomyces</taxon>
    </lineage>
</organism>
<dbReference type="EMBL" id="JAVRFD010000180">
    <property type="protein sequence ID" value="MDT0550486.1"/>
    <property type="molecule type" value="Genomic_DNA"/>
</dbReference>